<dbReference type="Gene3D" id="1.10.1510.10">
    <property type="entry name" value="Uncharacterised protein YqeY/AIM41 PF09424, N-terminal domain"/>
    <property type="match status" value="1"/>
</dbReference>
<dbReference type="Proteomes" id="UP000182379">
    <property type="component" value="Unassembled WGS sequence"/>
</dbReference>
<proteinExistence type="predicted"/>
<dbReference type="GO" id="GO:0016884">
    <property type="term" value="F:carbon-nitrogen ligase activity, with glutamine as amido-N-donor"/>
    <property type="evidence" value="ECO:0007669"/>
    <property type="project" value="InterPro"/>
</dbReference>
<dbReference type="Gene3D" id="1.10.10.410">
    <property type="match status" value="1"/>
</dbReference>
<protein>
    <recommendedName>
        <fullName evidence="3">GatB/YqeY domain-containing protein</fullName>
    </recommendedName>
</protein>
<dbReference type="OMA" id="AMGAVMK"/>
<evidence type="ECO:0000313" key="1">
    <source>
        <dbReference type="EMBL" id="SDW59794.1"/>
    </source>
</evidence>
<dbReference type="InterPro" id="IPR003789">
    <property type="entry name" value="Asn/Gln_tRNA_amidoTrase-B-like"/>
</dbReference>
<dbReference type="InterPro" id="IPR019004">
    <property type="entry name" value="YqeY/Aim41"/>
</dbReference>
<dbReference type="SUPFAM" id="SSF89095">
    <property type="entry name" value="GatB/YqeY motif"/>
    <property type="match status" value="1"/>
</dbReference>
<organism evidence="1 2">
    <name type="scientific">Acidaminococcus fermentans</name>
    <dbReference type="NCBI Taxonomy" id="905"/>
    <lineage>
        <taxon>Bacteria</taxon>
        <taxon>Bacillati</taxon>
        <taxon>Bacillota</taxon>
        <taxon>Negativicutes</taxon>
        <taxon>Acidaminococcales</taxon>
        <taxon>Acidaminococcaceae</taxon>
        <taxon>Acidaminococcus</taxon>
    </lineage>
</organism>
<evidence type="ECO:0000313" key="2">
    <source>
        <dbReference type="Proteomes" id="UP000182379"/>
    </source>
</evidence>
<dbReference type="InterPro" id="IPR023168">
    <property type="entry name" value="GatB_Yqey_C_2"/>
</dbReference>
<dbReference type="AlphaFoldDB" id="A0A1H2UW03"/>
<name>A0A1H2UW03_ACIFE</name>
<dbReference type="RefSeq" id="WP_012938096.1">
    <property type="nucleotide sequence ID" value="NZ_CALAKB010000043.1"/>
</dbReference>
<accession>A0A1H2UW03</accession>
<sequence length="149" mass="16855">MSLREILQTDMKQAMKDRENGKLRLAVLRMVWAAIRNKEIDEKTELKDDAVLAVIMKEVKQREDTIKEVKDANRPDVVEKNQQEIEVLKKYLPQQLSDEELKAIVAEAIEKTGAKSMKDMGKVMGTVMARTKGQASGQRVNAMVKSLLG</sequence>
<dbReference type="PANTHER" id="PTHR28055">
    <property type="entry name" value="ALTERED INHERITANCE OF MITOCHONDRIA PROTEIN 41, MITOCHONDRIAL"/>
    <property type="match status" value="1"/>
</dbReference>
<reference evidence="1 2" key="1">
    <citation type="submission" date="2016-10" db="EMBL/GenBank/DDBJ databases">
        <authorList>
            <person name="Varghese N."/>
            <person name="Submissions S."/>
        </authorList>
    </citation>
    <scope>NUCLEOTIDE SEQUENCE [LARGE SCALE GENOMIC DNA]</scope>
    <source>
        <strain evidence="1 2">WCC6</strain>
    </source>
</reference>
<comment type="caution">
    <text evidence="1">The sequence shown here is derived from an EMBL/GenBank/DDBJ whole genome shotgun (WGS) entry which is preliminary data.</text>
</comment>
<dbReference type="PANTHER" id="PTHR28055:SF1">
    <property type="entry name" value="ALTERED INHERITANCE OF MITOCHONDRIA PROTEIN 41, MITOCHONDRIAL"/>
    <property type="match status" value="1"/>
</dbReference>
<dbReference type="InterPro" id="IPR042184">
    <property type="entry name" value="YqeY/Aim41_N"/>
</dbReference>
<dbReference type="GeneID" id="78334472"/>
<dbReference type="EMBL" id="FNOP01000003">
    <property type="protein sequence ID" value="SDW59794.1"/>
    <property type="molecule type" value="Genomic_DNA"/>
</dbReference>
<gene>
    <name evidence="1" type="ORF">SAMN05216495_10342</name>
</gene>
<dbReference type="Pfam" id="PF09424">
    <property type="entry name" value="YqeY"/>
    <property type="match status" value="1"/>
</dbReference>
<evidence type="ECO:0008006" key="3">
    <source>
        <dbReference type="Google" id="ProtNLM"/>
    </source>
</evidence>